<feature type="region of interest" description="Disordered" evidence="1">
    <location>
        <begin position="501"/>
        <end position="555"/>
    </location>
</feature>
<dbReference type="EMBL" id="FJOF01000010">
    <property type="protein sequence ID" value="CZR46666.1"/>
    <property type="molecule type" value="Genomic_DNA"/>
</dbReference>
<name>A0A1L7W2U1_FUSPR</name>
<feature type="compositionally biased region" description="Polar residues" evidence="1">
    <location>
        <begin position="711"/>
        <end position="723"/>
    </location>
</feature>
<dbReference type="Proteomes" id="UP000183971">
    <property type="component" value="Unassembled WGS sequence"/>
</dbReference>
<reference evidence="3" key="1">
    <citation type="journal article" date="2016" name="Genome Biol. Evol.">
        <title>Comparative 'omics' of the Fusarium fujikuroi species complex highlights differences in genetic potential and metabolite synthesis.</title>
        <authorList>
            <person name="Niehaus E.-M."/>
            <person name="Muensterkoetter M."/>
            <person name="Proctor R.H."/>
            <person name="Brown D.W."/>
            <person name="Sharon A."/>
            <person name="Idan Y."/>
            <person name="Oren-Young L."/>
            <person name="Sieber C.M."/>
            <person name="Novak O."/>
            <person name="Pencik A."/>
            <person name="Tarkowska D."/>
            <person name="Hromadova K."/>
            <person name="Freeman S."/>
            <person name="Maymon M."/>
            <person name="Elazar M."/>
            <person name="Youssef S.A."/>
            <person name="El-Shabrawy E.S.M."/>
            <person name="Shalaby A.B.A."/>
            <person name="Houterman P."/>
            <person name="Brock N.L."/>
            <person name="Burkhardt I."/>
            <person name="Tsavkelova E.A."/>
            <person name="Dickschat J.S."/>
            <person name="Galuszka P."/>
            <person name="Gueldener U."/>
            <person name="Tudzynski B."/>
        </authorList>
    </citation>
    <scope>NUCLEOTIDE SEQUENCE [LARGE SCALE GENOMIC DNA]</scope>
    <source>
        <strain evidence="3">ET1</strain>
    </source>
</reference>
<dbReference type="RefSeq" id="XP_031087200.1">
    <property type="nucleotide sequence ID" value="XM_031221663.1"/>
</dbReference>
<evidence type="ECO:0000313" key="3">
    <source>
        <dbReference type="Proteomes" id="UP000183971"/>
    </source>
</evidence>
<proteinExistence type="predicted"/>
<accession>A0A1L7W2U1</accession>
<protein>
    <submittedName>
        <fullName evidence="2">Uncharacterized protein</fullName>
    </submittedName>
</protein>
<feature type="compositionally biased region" description="Basic and acidic residues" evidence="1">
    <location>
        <begin position="602"/>
        <end position="611"/>
    </location>
</feature>
<gene>
    <name evidence="2" type="ORF">FPRO_12116</name>
</gene>
<feature type="region of interest" description="Disordered" evidence="1">
    <location>
        <begin position="581"/>
        <end position="723"/>
    </location>
</feature>
<keyword evidence="3" id="KW-1185">Reference proteome</keyword>
<evidence type="ECO:0000313" key="2">
    <source>
        <dbReference type="EMBL" id="CZR46666.1"/>
    </source>
</evidence>
<feature type="compositionally biased region" description="Basic and acidic residues" evidence="1">
    <location>
        <begin position="529"/>
        <end position="555"/>
    </location>
</feature>
<organism evidence="2 3">
    <name type="scientific">Fusarium proliferatum (strain ET1)</name>
    <name type="common">Orchid endophyte fungus</name>
    <dbReference type="NCBI Taxonomy" id="1227346"/>
    <lineage>
        <taxon>Eukaryota</taxon>
        <taxon>Fungi</taxon>
        <taxon>Dikarya</taxon>
        <taxon>Ascomycota</taxon>
        <taxon>Pezizomycotina</taxon>
        <taxon>Sordariomycetes</taxon>
        <taxon>Hypocreomycetidae</taxon>
        <taxon>Hypocreales</taxon>
        <taxon>Nectriaceae</taxon>
        <taxon>Fusarium</taxon>
        <taxon>Fusarium fujikuroi species complex</taxon>
    </lineage>
</organism>
<dbReference type="AlphaFoldDB" id="A0A1L7W2U1"/>
<dbReference type="VEuPathDB" id="FungiDB:FPRO_12116"/>
<dbReference type="GeneID" id="42056982"/>
<sequence length="723" mass="81915">MPTQVRFNMSWNRYGLGQANIFYDETHPLLSSFVLPPHVEEVKRCLTDFSCLVNEKKDSFSKISKYMAEYVEQGPNSDPTCKAAEMIQHEVLSKVGGGYDETVWREIFEKRFFDQLTDSLSASKEDSRRVSRNKYYYDQVIRSNDQIWTLFEPDKNATTTRLRPVKSPKPDQVFFLPIYHHHNNTGLPKVVDPKARQWNHGGDSQAMEPFTWWTLQRLNKVGLEPSPFRIFDKSPLGANLRCYPWLIVEHKREKDQNEALERVVICQAANAAACAISLVQQTAQYAVRLPKHAHIPPIPAITTVGSFITVWLMYFAEDFDAPCSRRDTDEVLTRRRKEGYVMRAIWKGDVKNLTDIMAFQMILDNAHTWATRVFKPTIASYIEQWKHIHSEQKPGTMTDLLQTSESHALREKKIEQRRLVVPLVRDLLDAHTGMELDDMAYKKVTPLFLGMLMHQICSMERNSISSQIEKAVTERLQVIVADGPTLTTKVEAVHRVQATAKLPIRGHRDETAQTASSTQESEMEEVHDDDPHDFDYNHMNSESRSRSPSDAHLYDGDTRSEVAVSVASTSAFSLRSFSEETTVLWKHPSDPETPKAGISSKKGSERPDLLDRQSSQLSEGSDDETPKPSTAGRKVDFSFSSQISGSPLERLGGNSLDGSPVFAGRSPPSQMKWPRGQMFDPPKTQKSPMHRSGISPSPLANAKAEECIDLTNDNQADPSNTDE</sequence>
<evidence type="ECO:0000256" key="1">
    <source>
        <dbReference type="SAM" id="MobiDB-lite"/>
    </source>
</evidence>
<comment type="caution">
    <text evidence="2">The sequence shown here is derived from an EMBL/GenBank/DDBJ whole genome shotgun (WGS) entry which is preliminary data.</text>
</comment>